<evidence type="ECO:0000313" key="8">
    <source>
        <dbReference type="Proteomes" id="UP000078503"/>
    </source>
</evidence>
<dbReference type="InterPro" id="IPR007016">
    <property type="entry name" value="O-antigen_ligase-rel_domated"/>
</dbReference>
<evidence type="ECO:0000256" key="4">
    <source>
        <dbReference type="ARBA" id="ARBA00023136"/>
    </source>
</evidence>
<dbReference type="PANTHER" id="PTHR37422:SF13">
    <property type="entry name" value="LIPOPOLYSACCHARIDE BIOSYNTHESIS PROTEIN PA4999-RELATED"/>
    <property type="match status" value="1"/>
</dbReference>
<dbReference type="InterPro" id="IPR051533">
    <property type="entry name" value="WaaL-like"/>
</dbReference>
<dbReference type="OrthoDB" id="9019044at2"/>
<keyword evidence="8" id="KW-1185">Reference proteome</keyword>
<comment type="caution">
    <text evidence="7">The sequence shown here is derived from an EMBL/GenBank/DDBJ whole genome shotgun (WGS) entry which is preliminary data.</text>
</comment>
<dbReference type="Proteomes" id="UP000078503">
    <property type="component" value="Unassembled WGS sequence"/>
</dbReference>
<dbReference type="RefSeq" id="WP_068330509.1">
    <property type="nucleotide sequence ID" value="NZ_LVHF01000015.1"/>
</dbReference>
<keyword evidence="3 5" id="KW-1133">Transmembrane helix</keyword>
<accession>A0A178KJV0</accession>
<dbReference type="PANTHER" id="PTHR37422">
    <property type="entry name" value="TEICHURONIC ACID BIOSYNTHESIS PROTEIN TUAE"/>
    <property type="match status" value="1"/>
</dbReference>
<feature type="transmembrane region" description="Helical" evidence="5">
    <location>
        <begin position="15"/>
        <end position="48"/>
    </location>
</feature>
<feature type="transmembrane region" description="Helical" evidence="5">
    <location>
        <begin position="203"/>
        <end position="223"/>
    </location>
</feature>
<feature type="transmembrane region" description="Helical" evidence="5">
    <location>
        <begin position="60"/>
        <end position="81"/>
    </location>
</feature>
<feature type="transmembrane region" description="Helical" evidence="5">
    <location>
        <begin position="117"/>
        <end position="135"/>
    </location>
</feature>
<dbReference type="GO" id="GO:0016020">
    <property type="term" value="C:membrane"/>
    <property type="evidence" value="ECO:0007669"/>
    <property type="project" value="UniProtKB-SubCell"/>
</dbReference>
<feature type="transmembrane region" description="Helical" evidence="5">
    <location>
        <begin position="155"/>
        <end position="175"/>
    </location>
</feature>
<dbReference type="AlphaFoldDB" id="A0A178KJV0"/>
<organism evidence="7 8">
    <name type="scientific">Photobacterium jeanii</name>
    <dbReference type="NCBI Taxonomy" id="858640"/>
    <lineage>
        <taxon>Bacteria</taxon>
        <taxon>Pseudomonadati</taxon>
        <taxon>Pseudomonadota</taxon>
        <taxon>Gammaproteobacteria</taxon>
        <taxon>Vibrionales</taxon>
        <taxon>Vibrionaceae</taxon>
        <taxon>Photobacterium</taxon>
    </lineage>
</organism>
<keyword evidence="4 5" id="KW-0472">Membrane</keyword>
<evidence type="ECO:0000256" key="3">
    <source>
        <dbReference type="ARBA" id="ARBA00022989"/>
    </source>
</evidence>
<protein>
    <recommendedName>
        <fullName evidence="6">O-antigen ligase-related domain-containing protein</fullName>
    </recommendedName>
</protein>
<feature type="transmembrane region" description="Helical" evidence="5">
    <location>
        <begin position="182"/>
        <end position="197"/>
    </location>
</feature>
<feature type="transmembrane region" description="Helical" evidence="5">
    <location>
        <begin position="325"/>
        <end position="342"/>
    </location>
</feature>
<evidence type="ECO:0000259" key="6">
    <source>
        <dbReference type="Pfam" id="PF04932"/>
    </source>
</evidence>
<name>A0A178KJV0_9GAMM</name>
<evidence type="ECO:0000256" key="2">
    <source>
        <dbReference type="ARBA" id="ARBA00022692"/>
    </source>
</evidence>
<dbReference type="EMBL" id="LVHF01000015">
    <property type="protein sequence ID" value="OAN17004.1"/>
    <property type="molecule type" value="Genomic_DNA"/>
</dbReference>
<evidence type="ECO:0000256" key="1">
    <source>
        <dbReference type="ARBA" id="ARBA00004141"/>
    </source>
</evidence>
<feature type="transmembrane region" description="Helical" evidence="5">
    <location>
        <begin position="230"/>
        <end position="249"/>
    </location>
</feature>
<feature type="transmembrane region" description="Helical" evidence="5">
    <location>
        <begin position="375"/>
        <end position="394"/>
    </location>
</feature>
<reference evidence="7 8" key="1">
    <citation type="submission" date="2016-03" db="EMBL/GenBank/DDBJ databases">
        <title>Photobacterium proteolyticum sp. nov. a protease producing bacterium isolated from ocean sediments of Laizhou Bay.</title>
        <authorList>
            <person name="Li Y."/>
        </authorList>
    </citation>
    <scope>NUCLEOTIDE SEQUENCE [LARGE SCALE GENOMIC DNA]</scope>
    <source>
        <strain evidence="7 8">R-40508</strain>
    </source>
</reference>
<feature type="transmembrane region" description="Helical" evidence="5">
    <location>
        <begin position="93"/>
        <end position="110"/>
    </location>
</feature>
<comment type="subcellular location">
    <subcellularLocation>
        <location evidence="1">Membrane</location>
        <topology evidence="1">Multi-pass membrane protein</topology>
    </subcellularLocation>
</comment>
<feature type="domain" description="O-antigen ligase-related" evidence="6">
    <location>
        <begin position="190"/>
        <end position="336"/>
    </location>
</feature>
<proteinExistence type="predicted"/>
<evidence type="ECO:0000256" key="5">
    <source>
        <dbReference type="SAM" id="Phobius"/>
    </source>
</evidence>
<keyword evidence="2 5" id="KW-0812">Transmembrane</keyword>
<evidence type="ECO:0000313" key="7">
    <source>
        <dbReference type="EMBL" id="OAN17004.1"/>
    </source>
</evidence>
<sequence>MKAQLAEDKMTKSQLFLLSIVSLLAIVMPLGDAGGLITVCLAVGGLVAFFNKDAMKACRWVLIIWGVYSLLYGLSALWSVVPKMVIGDLRKENLYTVFAFALSFAAFYKAKEKSKDVFIYAVLFGGVILSAMQMIDHFGIQVQVLTAFTQKHLPGVGDASTLLVLFFALSFYLFVTKQKTKICVGVLYQVLIVYAAFLTQNRMAFVCFALIYAVYVFGIVWRLSIARRTVIVAVMLPLAATLFFFGFGLKAHQHQNAFEQVESVSKHDPRLYMWDFYLDKAFESPVLGYGAGYAMPRETFKGEFPSNFNHLNKIHAHNVLLNKQLQMGVIGLALFMLLYGLAFKKSVLPFKHDQITVVALLVFVGYFAKSMTDDFFIRNSLLLFWILIGFFMNANRVEESK</sequence>
<dbReference type="STRING" id="858640.A3K86_08705"/>
<gene>
    <name evidence="7" type="ORF">A3K86_08705</name>
</gene>
<dbReference type="Pfam" id="PF04932">
    <property type="entry name" value="Wzy_C"/>
    <property type="match status" value="1"/>
</dbReference>